<feature type="domain" description="Nudix hydrolase" evidence="3">
    <location>
        <begin position="15"/>
        <end position="142"/>
    </location>
</feature>
<comment type="cofactor">
    <cofactor evidence="1">
        <name>Mg(2+)</name>
        <dbReference type="ChEBI" id="CHEBI:18420"/>
    </cofactor>
</comment>
<evidence type="ECO:0000256" key="2">
    <source>
        <dbReference type="ARBA" id="ARBA00022801"/>
    </source>
</evidence>
<protein>
    <submittedName>
        <fullName evidence="4">NUDIX domain-containing protein</fullName>
    </submittedName>
</protein>
<dbReference type="SUPFAM" id="SSF55811">
    <property type="entry name" value="Nudix"/>
    <property type="match status" value="1"/>
</dbReference>
<keyword evidence="5" id="KW-1185">Reference proteome</keyword>
<dbReference type="Gene3D" id="3.90.79.10">
    <property type="entry name" value="Nucleoside Triphosphate Pyrophosphohydrolase"/>
    <property type="match status" value="1"/>
</dbReference>
<dbReference type="PANTHER" id="PTHR43046">
    <property type="entry name" value="GDP-MANNOSE MANNOSYL HYDROLASE"/>
    <property type="match status" value="1"/>
</dbReference>
<dbReference type="InterPro" id="IPR000086">
    <property type="entry name" value="NUDIX_hydrolase_dom"/>
</dbReference>
<evidence type="ECO:0000313" key="4">
    <source>
        <dbReference type="EMBL" id="MBH5321841.1"/>
    </source>
</evidence>
<dbReference type="PROSITE" id="PS51462">
    <property type="entry name" value="NUDIX"/>
    <property type="match status" value="1"/>
</dbReference>
<sequence>MPLANRVRNFWQHYASVDVYGVALIGFDAESQLLLVRHSYGARKWAMPAGGIKRGEDPEDGIRREIREELSVELTELELVKEREEQVPGQDRKHHVWVFTARVLQTPKPDMREVVNARFFSLDDLPEPLEKRVRPRLEMLQAKRA</sequence>
<keyword evidence="2" id="KW-0378">Hydrolase</keyword>
<dbReference type="Pfam" id="PF00293">
    <property type="entry name" value="NUDIX"/>
    <property type="match status" value="1"/>
</dbReference>
<dbReference type="EMBL" id="JAEANY010000001">
    <property type="protein sequence ID" value="MBH5321841.1"/>
    <property type="molecule type" value="Genomic_DNA"/>
</dbReference>
<dbReference type="InterPro" id="IPR020476">
    <property type="entry name" value="Nudix_hydrolase"/>
</dbReference>
<dbReference type="Proteomes" id="UP000602442">
    <property type="component" value="Unassembled WGS sequence"/>
</dbReference>
<evidence type="ECO:0000256" key="1">
    <source>
        <dbReference type="ARBA" id="ARBA00001946"/>
    </source>
</evidence>
<evidence type="ECO:0000313" key="5">
    <source>
        <dbReference type="Proteomes" id="UP000602442"/>
    </source>
</evidence>
<comment type="caution">
    <text evidence="4">The sequence shown here is derived from an EMBL/GenBank/DDBJ whole genome shotgun (WGS) entry which is preliminary data.</text>
</comment>
<dbReference type="PANTHER" id="PTHR43046:SF14">
    <property type="entry name" value="MUTT_NUDIX FAMILY PROTEIN"/>
    <property type="match status" value="1"/>
</dbReference>
<organism evidence="4 5">
    <name type="scientific">Aurantiacibacter sediminis</name>
    <dbReference type="NCBI Taxonomy" id="2793064"/>
    <lineage>
        <taxon>Bacteria</taxon>
        <taxon>Pseudomonadati</taxon>
        <taxon>Pseudomonadota</taxon>
        <taxon>Alphaproteobacteria</taxon>
        <taxon>Sphingomonadales</taxon>
        <taxon>Erythrobacteraceae</taxon>
        <taxon>Aurantiacibacter</taxon>
    </lineage>
</organism>
<accession>A0ABS0N1L0</accession>
<proteinExistence type="predicted"/>
<evidence type="ECO:0000259" key="3">
    <source>
        <dbReference type="PROSITE" id="PS51462"/>
    </source>
</evidence>
<gene>
    <name evidence="4" type="ORF">I5L03_04510</name>
</gene>
<dbReference type="RefSeq" id="WP_197920488.1">
    <property type="nucleotide sequence ID" value="NZ_CAWPTA010000006.1"/>
</dbReference>
<dbReference type="PRINTS" id="PR00502">
    <property type="entry name" value="NUDIXFAMILY"/>
</dbReference>
<name>A0ABS0N1L0_9SPHN</name>
<dbReference type="InterPro" id="IPR015797">
    <property type="entry name" value="NUDIX_hydrolase-like_dom_sf"/>
</dbReference>
<reference evidence="4 5" key="1">
    <citation type="submission" date="2020-11" db="EMBL/GenBank/DDBJ databases">
        <title>Erythrobacter sediminis sp. nov., a marine bacterium from a tidal flat of Garorim Bay.</title>
        <authorList>
            <person name="Kim D."/>
            <person name="Yoo Y."/>
            <person name="Kim J.-J."/>
        </authorList>
    </citation>
    <scope>NUCLEOTIDE SEQUENCE [LARGE SCALE GENOMIC DNA]</scope>
    <source>
        <strain evidence="4 5">JGD-13</strain>
    </source>
</reference>